<name>A0AAN6PA36_9PEZI</name>
<gene>
    <name evidence="10" type="ORF">C8A01DRAFT_19497</name>
</gene>
<evidence type="ECO:0000313" key="11">
    <source>
        <dbReference type="Proteomes" id="UP001303115"/>
    </source>
</evidence>
<dbReference type="SUPFAM" id="SSF75005">
    <property type="entry name" value="Arabinanase/levansucrase/invertase"/>
    <property type="match status" value="1"/>
</dbReference>
<evidence type="ECO:0000256" key="5">
    <source>
        <dbReference type="ARBA" id="ARBA00022729"/>
    </source>
</evidence>
<comment type="catalytic activity">
    <reaction evidence="1 8">
        <text>Hydrolysis of terminal non-reducing alpha-L-arabinofuranoside residues in alpha-L-arabinosides.</text>
        <dbReference type="EC" id="3.2.1.55"/>
    </reaction>
</comment>
<dbReference type="Proteomes" id="UP001303115">
    <property type="component" value="Unassembled WGS sequence"/>
</dbReference>
<dbReference type="Pfam" id="PF03664">
    <property type="entry name" value="Glyco_hydro_62"/>
    <property type="match status" value="1"/>
</dbReference>
<dbReference type="EC" id="3.2.1.55" evidence="8"/>
<accession>A0AAN6PA36</accession>
<feature type="signal peptide" evidence="9">
    <location>
        <begin position="1"/>
        <end position="18"/>
    </location>
</feature>
<comment type="subcellular location">
    <subcellularLocation>
        <location evidence="2 8">Secreted</location>
    </subcellularLocation>
</comment>
<evidence type="ECO:0000313" key="10">
    <source>
        <dbReference type="EMBL" id="KAK4033577.1"/>
    </source>
</evidence>
<comment type="function">
    <text evidence="8">Alpha-L-arabinofuranosidase involved in the hydrolysis of xylan, a major structural heterogeneous polysaccharide found in plant biomass representing the second most abundant polysaccharide in the biosphere, after cellulose.</text>
</comment>
<evidence type="ECO:0000256" key="7">
    <source>
        <dbReference type="ARBA" id="ARBA00023295"/>
    </source>
</evidence>
<protein>
    <recommendedName>
        <fullName evidence="8">Alpha-L-arabinofuranosidase</fullName>
        <ecNumber evidence="8">3.2.1.55</ecNumber>
    </recommendedName>
</protein>
<dbReference type="AlphaFoldDB" id="A0AAN6PA36"/>
<dbReference type="GO" id="GO:0046373">
    <property type="term" value="P:L-arabinose metabolic process"/>
    <property type="evidence" value="ECO:0007669"/>
    <property type="project" value="UniProtKB-UniRule"/>
</dbReference>
<keyword evidence="5 8" id="KW-0732">Signal</keyword>
<evidence type="ECO:0000256" key="9">
    <source>
        <dbReference type="SAM" id="SignalP"/>
    </source>
</evidence>
<dbReference type="GO" id="GO:0045493">
    <property type="term" value="P:xylan catabolic process"/>
    <property type="evidence" value="ECO:0007669"/>
    <property type="project" value="UniProtKB-UniRule"/>
</dbReference>
<evidence type="ECO:0000256" key="4">
    <source>
        <dbReference type="ARBA" id="ARBA00022525"/>
    </source>
</evidence>
<dbReference type="EMBL" id="MU854521">
    <property type="protein sequence ID" value="KAK4033577.1"/>
    <property type="molecule type" value="Genomic_DNA"/>
</dbReference>
<proteinExistence type="inferred from homology"/>
<organism evidence="10 11">
    <name type="scientific">Parachaetomium inaequale</name>
    <dbReference type="NCBI Taxonomy" id="2588326"/>
    <lineage>
        <taxon>Eukaryota</taxon>
        <taxon>Fungi</taxon>
        <taxon>Dikarya</taxon>
        <taxon>Ascomycota</taxon>
        <taxon>Pezizomycotina</taxon>
        <taxon>Sordariomycetes</taxon>
        <taxon>Sordariomycetidae</taxon>
        <taxon>Sordariales</taxon>
        <taxon>Chaetomiaceae</taxon>
        <taxon>Parachaetomium</taxon>
    </lineage>
</organism>
<keyword evidence="6 8" id="KW-0378">Hydrolase</keyword>
<evidence type="ECO:0000256" key="1">
    <source>
        <dbReference type="ARBA" id="ARBA00001462"/>
    </source>
</evidence>
<keyword evidence="4 8" id="KW-0964">Secreted</keyword>
<keyword evidence="11" id="KW-1185">Reference proteome</keyword>
<dbReference type="GO" id="GO:0005576">
    <property type="term" value="C:extracellular region"/>
    <property type="evidence" value="ECO:0007669"/>
    <property type="project" value="UniProtKB-SubCell"/>
</dbReference>
<evidence type="ECO:0000256" key="2">
    <source>
        <dbReference type="ARBA" id="ARBA00004613"/>
    </source>
</evidence>
<reference evidence="11" key="1">
    <citation type="journal article" date="2023" name="Mol. Phylogenet. Evol.">
        <title>Genome-scale phylogeny and comparative genomics of the fungal order Sordariales.</title>
        <authorList>
            <person name="Hensen N."/>
            <person name="Bonometti L."/>
            <person name="Westerberg I."/>
            <person name="Brannstrom I.O."/>
            <person name="Guillou S."/>
            <person name="Cros-Aarteil S."/>
            <person name="Calhoun S."/>
            <person name="Haridas S."/>
            <person name="Kuo A."/>
            <person name="Mondo S."/>
            <person name="Pangilinan J."/>
            <person name="Riley R."/>
            <person name="LaButti K."/>
            <person name="Andreopoulos B."/>
            <person name="Lipzen A."/>
            <person name="Chen C."/>
            <person name="Yan M."/>
            <person name="Daum C."/>
            <person name="Ng V."/>
            <person name="Clum A."/>
            <person name="Steindorff A."/>
            <person name="Ohm R.A."/>
            <person name="Martin F."/>
            <person name="Silar P."/>
            <person name="Natvig D.O."/>
            <person name="Lalanne C."/>
            <person name="Gautier V."/>
            <person name="Ament-Velasquez S.L."/>
            <person name="Kruys A."/>
            <person name="Hutchinson M.I."/>
            <person name="Powell A.J."/>
            <person name="Barry K."/>
            <person name="Miller A.N."/>
            <person name="Grigoriev I.V."/>
            <person name="Debuchy R."/>
            <person name="Gladieux P."/>
            <person name="Hiltunen Thoren M."/>
            <person name="Johannesson H."/>
        </authorList>
    </citation>
    <scope>NUCLEOTIDE SEQUENCE [LARGE SCALE GENOMIC DNA]</scope>
    <source>
        <strain evidence="11">CBS 284.82</strain>
    </source>
</reference>
<dbReference type="InterPro" id="IPR005193">
    <property type="entry name" value="GH62_arabinosidase"/>
</dbReference>
<evidence type="ECO:0000256" key="3">
    <source>
        <dbReference type="ARBA" id="ARBA00007396"/>
    </source>
</evidence>
<comment type="similarity">
    <text evidence="3 8">Belongs to the glycosyl hydrolase 62 family.</text>
</comment>
<dbReference type="InterPro" id="IPR023296">
    <property type="entry name" value="Glyco_hydro_beta-prop_sf"/>
</dbReference>
<dbReference type="PANTHER" id="PTHR40631:SF2">
    <property type="entry name" value="ALPHA-L-ARABINOFURANOSIDASE"/>
    <property type="match status" value="1"/>
</dbReference>
<dbReference type="GO" id="GO:0046556">
    <property type="term" value="F:alpha-L-arabinofuranosidase activity"/>
    <property type="evidence" value="ECO:0007669"/>
    <property type="project" value="UniProtKB-UniRule"/>
</dbReference>
<keyword evidence="7 8" id="KW-0326">Glycosidase</keyword>
<dbReference type="Gene3D" id="2.115.10.20">
    <property type="entry name" value="Glycosyl hydrolase domain, family 43"/>
    <property type="match status" value="1"/>
</dbReference>
<feature type="chain" id="PRO_5043004014" description="Alpha-L-arabinofuranosidase" evidence="9">
    <location>
        <begin position="19"/>
        <end position="371"/>
    </location>
</feature>
<sequence>MRSLSVVVAALWAGAVTAMPTSDSSTSSLTARKPPKPVTLPNKFKWTSTGPLIGPKDDDRQLAGIKDPTIVEINGTYHVFASTAKAEGYNLLYLNFTSFDSANSAPFFYLDQSPLGTGYRAAPEVFYFAPHKLWYLIYQNGNAAYSTNPDIGNPAGWTAPKTFYAARPKTVDDNIGAGYWVDMWVICDAADCHLFSSDDNGHLYRSQTKVADFPAGMSEPVIALADPDRYKLFEASCVYAVKGGKGKQKYLLLVEAIGSDDQRYFRSWTSDRIGGAWTPLADTEENPFARANNVGFEGAEGAWTKSISHGEVIRTLTDQTLTIDVSEPLRFLYQGLDPARDEGEYNALPWRLALITQQNEVGSGPGCSKRA</sequence>
<evidence type="ECO:0000256" key="8">
    <source>
        <dbReference type="RuleBase" id="RU368117"/>
    </source>
</evidence>
<dbReference type="CDD" id="cd08987">
    <property type="entry name" value="GH62"/>
    <property type="match status" value="1"/>
</dbReference>
<comment type="caution">
    <text evidence="10">The sequence shown here is derived from an EMBL/GenBank/DDBJ whole genome shotgun (WGS) entry which is preliminary data.</text>
</comment>
<evidence type="ECO:0000256" key="6">
    <source>
        <dbReference type="ARBA" id="ARBA00022801"/>
    </source>
</evidence>
<dbReference type="PANTHER" id="PTHR40631">
    <property type="entry name" value="ALPHA-L-ARABINOFURANOSIDASE AXHA-2-RELATED"/>
    <property type="match status" value="1"/>
</dbReference>